<feature type="transmembrane region" description="Helical" evidence="1">
    <location>
        <begin position="50"/>
        <end position="70"/>
    </location>
</feature>
<dbReference type="Proteomes" id="UP000322530">
    <property type="component" value="Unassembled WGS sequence"/>
</dbReference>
<feature type="transmembrane region" description="Helical" evidence="1">
    <location>
        <begin position="76"/>
        <end position="95"/>
    </location>
</feature>
<feature type="transmembrane region" description="Helical" evidence="1">
    <location>
        <begin position="102"/>
        <end position="123"/>
    </location>
</feature>
<name>A0A5A5T713_9CHLR</name>
<sequence>MTSPLAIQDEAQHMITWRLRIVSLLRILCGTVCLYDAWNKWQYGFSAAYLLRLAHGSLPLAATWFNWWLHLAQLNMQGFGFMILLLECTLGLCLIGGALTRLACGVGMLLTLTGSIGAGLLSGPGGQNTFDIGLLVVLSLAFLGLLLSDAGRHYGLDRWLPSAK</sequence>
<organism evidence="2 3">
    <name type="scientific">Dictyobacter arantiisoli</name>
    <dbReference type="NCBI Taxonomy" id="2014874"/>
    <lineage>
        <taxon>Bacteria</taxon>
        <taxon>Bacillati</taxon>
        <taxon>Chloroflexota</taxon>
        <taxon>Ktedonobacteria</taxon>
        <taxon>Ktedonobacterales</taxon>
        <taxon>Dictyobacteraceae</taxon>
        <taxon>Dictyobacter</taxon>
    </lineage>
</organism>
<evidence type="ECO:0000313" key="3">
    <source>
        <dbReference type="Proteomes" id="UP000322530"/>
    </source>
</evidence>
<evidence type="ECO:0000313" key="2">
    <source>
        <dbReference type="EMBL" id="GCF06976.1"/>
    </source>
</evidence>
<feature type="transmembrane region" description="Helical" evidence="1">
    <location>
        <begin position="129"/>
        <end position="148"/>
    </location>
</feature>
<accession>A0A5A5T713</accession>
<comment type="caution">
    <text evidence="2">The sequence shown here is derived from an EMBL/GenBank/DDBJ whole genome shotgun (WGS) entry which is preliminary data.</text>
</comment>
<gene>
    <name evidence="2" type="ORF">KDI_05400</name>
</gene>
<reference evidence="2 3" key="1">
    <citation type="submission" date="2019-01" db="EMBL/GenBank/DDBJ databases">
        <title>Draft genome sequence of Dictyobacter sp. Uno17.</title>
        <authorList>
            <person name="Wang C.M."/>
            <person name="Zheng Y."/>
            <person name="Sakai Y."/>
            <person name="Abe K."/>
            <person name="Yokota A."/>
            <person name="Yabe S."/>
        </authorList>
    </citation>
    <scope>NUCLEOTIDE SEQUENCE [LARGE SCALE GENOMIC DNA]</scope>
    <source>
        <strain evidence="2 3">Uno17</strain>
    </source>
</reference>
<feature type="transmembrane region" description="Helical" evidence="1">
    <location>
        <begin position="20"/>
        <end position="38"/>
    </location>
</feature>
<evidence type="ECO:0008006" key="4">
    <source>
        <dbReference type="Google" id="ProtNLM"/>
    </source>
</evidence>
<keyword evidence="1" id="KW-0812">Transmembrane</keyword>
<evidence type="ECO:0000256" key="1">
    <source>
        <dbReference type="SAM" id="Phobius"/>
    </source>
</evidence>
<keyword evidence="1" id="KW-0472">Membrane</keyword>
<keyword evidence="3" id="KW-1185">Reference proteome</keyword>
<dbReference type="AlphaFoldDB" id="A0A5A5T713"/>
<protein>
    <recommendedName>
        <fullName evidence="4">TQO small subunit DoxD domain-containing protein</fullName>
    </recommendedName>
</protein>
<proteinExistence type="predicted"/>
<keyword evidence="1" id="KW-1133">Transmembrane helix</keyword>
<dbReference type="EMBL" id="BIXY01000004">
    <property type="protein sequence ID" value="GCF06976.1"/>
    <property type="molecule type" value="Genomic_DNA"/>
</dbReference>